<protein>
    <submittedName>
        <fullName evidence="2">YfiR family protein</fullName>
    </submittedName>
</protein>
<name>A0ABW4ND95_9SPHN</name>
<keyword evidence="3" id="KW-1185">Reference proteome</keyword>
<comment type="caution">
    <text evidence="2">The sequence shown here is derived from an EMBL/GenBank/DDBJ whole genome shotgun (WGS) entry which is preliminary data.</text>
</comment>
<dbReference type="InterPro" id="IPR025293">
    <property type="entry name" value="YfiR/HmsC-like"/>
</dbReference>
<proteinExistence type="predicted"/>
<evidence type="ECO:0000313" key="2">
    <source>
        <dbReference type="EMBL" id="MFD1788118.1"/>
    </source>
</evidence>
<feature type="chain" id="PRO_5046087097" evidence="1">
    <location>
        <begin position="23"/>
        <end position="167"/>
    </location>
</feature>
<dbReference type="Pfam" id="PF13689">
    <property type="entry name" value="DUF4154"/>
    <property type="match status" value="1"/>
</dbReference>
<dbReference type="Proteomes" id="UP001597283">
    <property type="component" value="Unassembled WGS sequence"/>
</dbReference>
<evidence type="ECO:0000313" key="3">
    <source>
        <dbReference type="Proteomes" id="UP001597283"/>
    </source>
</evidence>
<evidence type="ECO:0000256" key="1">
    <source>
        <dbReference type="SAM" id="SignalP"/>
    </source>
</evidence>
<gene>
    <name evidence="2" type="ORF">ACFSC3_11095</name>
</gene>
<reference evidence="3" key="1">
    <citation type="journal article" date="2019" name="Int. J. Syst. Evol. Microbiol.">
        <title>The Global Catalogue of Microorganisms (GCM) 10K type strain sequencing project: providing services to taxonomists for standard genome sequencing and annotation.</title>
        <authorList>
            <consortium name="The Broad Institute Genomics Platform"/>
            <consortium name="The Broad Institute Genome Sequencing Center for Infectious Disease"/>
            <person name="Wu L."/>
            <person name="Ma J."/>
        </authorList>
    </citation>
    <scope>NUCLEOTIDE SEQUENCE [LARGE SCALE GENOMIC DNA]</scope>
    <source>
        <strain evidence="3">Q85</strain>
    </source>
</reference>
<sequence length="167" mass="17997">MRFLTAIALMLSVALSPPAATATTAPNTGELKAAIVYNIIRFTRLPPQPSSRLTMCVLANGETARAFEHLDGRGVPDGRLSIRFISRPEEIRSGCAIAFVQGDMPSSALSGATVTIGDVDRFIDRGGMVELRRFGRQIVFEVNNQAAARKGVQFSARLLNLASVVHQ</sequence>
<keyword evidence="1" id="KW-0732">Signal</keyword>
<organism evidence="2 3">
    <name type="scientific">Sphingomonas floccifaciens</name>
    <dbReference type="NCBI Taxonomy" id="1844115"/>
    <lineage>
        <taxon>Bacteria</taxon>
        <taxon>Pseudomonadati</taxon>
        <taxon>Pseudomonadota</taxon>
        <taxon>Alphaproteobacteria</taxon>
        <taxon>Sphingomonadales</taxon>
        <taxon>Sphingomonadaceae</taxon>
        <taxon>Sphingomonas</taxon>
    </lineage>
</organism>
<accession>A0ABW4ND95</accession>
<dbReference type="RefSeq" id="WP_380940915.1">
    <property type="nucleotide sequence ID" value="NZ_JBHUFC010000003.1"/>
</dbReference>
<feature type="signal peptide" evidence="1">
    <location>
        <begin position="1"/>
        <end position="22"/>
    </location>
</feature>
<dbReference type="EMBL" id="JBHUFC010000003">
    <property type="protein sequence ID" value="MFD1788118.1"/>
    <property type="molecule type" value="Genomic_DNA"/>
</dbReference>